<evidence type="ECO:0000313" key="1">
    <source>
        <dbReference type="EMBL" id="NHO52766.1"/>
    </source>
</evidence>
<protein>
    <submittedName>
        <fullName evidence="1">Uncharacterized protein</fullName>
    </submittedName>
</protein>
<name>A0A967B5V4_9PROT</name>
<dbReference type="EMBL" id="WOTH01000003">
    <property type="protein sequence ID" value="NHO52766.1"/>
    <property type="molecule type" value="Genomic_DNA"/>
</dbReference>
<comment type="caution">
    <text evidence="1">The sequence shown here is derived from an EMBL/GenBank/DDBJ whole genome shotgun (WGS) entry which is preliminary data.</text>
</comment>
<accession>A0A967B5V4</accession>
<organism evidence="1 2">
    <name type="scientific">Acetobacter estunensis</name>
    <dbReference type="NCBI Taxonomy" id="104097"/>
    <lineage>
        <taxon>Bacteria</taxon>
        <taxon>Pseudomonadati</taxon>
        <taxon>Pseudomonadota</taxon>
        <taxon>Alphaproteobacteria</taxon>
        <taxon>Acetobacterales</taxon>
        <taxon>Acetobacteraceae</taxon>
        <taxon>Acetobacter</taxon>
    </lineage>
</organism>
<sequence length="67" mass="7639">MPVTTSPLRRHEEAERSECARLVRWSRASARDTAIMLDASQLRRTNPTLVRAFEARLQGAAFPNEQD</sequence>
<dbReference type="Proteomes" id="UP000597459">
    <property type="component" value="Unassembled WGS sequence"/>
</dbReference>
<dbReference type="RefSeq" id="WP_166312913.1">
    <property type="nucleotide sequence ID" value="NZ_WOTH01000003.1"/>
</dbReference>
<gene>
    <name evidence="1" type="ORF">GOB87_02160</name>
</gene>
<dbReference type="AlphaFoldDB" id="A0A967B5V4"/>
<proteinExistence type="predicted"/>
<evidence type="ECO:0000313" key="2">
    <source>
        <dbReference type="Proteomes" id="UP000597459"/>
    </source>
</evidence>
<keyword evidence="2" id="KW-1185">Reference proteome</keyword>
<reference evidence="1" key="1">
    <citation type="submission" date="2019-11" db="EMBL/GenBank/DDBJ databases">
        <title>Description of new Acetobacter species.</title>
        <authorList>
            <person name="Cleenwerck I."/>
            <person name="Sombolestani A.S."/>
        </authorList>
    </citation>
    <scope>NUCLEOTIDE SEQUENCE</scope>
    <source>
        <strain evidence="1">LMG 1626</strain>
    </source>
</reference>